<dbReference type="InterPro" id="IPR051531">
    <property type="entry name" value="N-acetyltransferase"/>
</dbReference>
<dbReference type="InterPro" id="IPR016181">
    <property type="entry name" value="Acyl_CoA_acyltransferase"/>
</dbReference>
<dbReference type="Proteomes" id="UP000192455">
    <property type="component" value="Unassembled WGS sequence"/>
</dbReference>
<dbReference type="EMBL" id="FTPS01000001">
    <property type="protein sequence ID" value="SIT78835.1"/>
    <property type="molecule type" value="Genomic_DNA"/>
</dbReference>
<organism evidence="5 6">
    <name type="scientific">Pontibaca methylaminivorans</name>
    <dbReference type="NCBI Taxonomy" id="515897"/>
    <lineage>
        <taxon>Bacteria</taxon>
        <taxon>Pseudomonadati</taxon>
        <taxon>Pseudomonadota</taxon>
        <taxon>Alphaproteobacteria</taxon>
        <taxon>Rhodobacterales</taxon>
        <taxon>Roseobacteraceae</taxon>
        <taxon>Pontibaca</taxon>
    </lineage>
</organism>
<proteinExistence type="inferred from homology"/>
<dbReference type="GO" id="GO:0005737">
    <property type="term" value="C:cytoplasm"/>
    <property type="evidence" value="ECO:0007669"/>
    <property type="project" value="TreeGrafter"/>
</dbReference>
<dbReference type="GO" id="GO:0008999">
    <property type="term" value="F:protein-N-terminal-alanine acetyltransferase activity"/>
    <property type="evidence" value="ECO:0007669"/>
    <property type="project" value="TreeGrafter"/>
</dbReference>
<dbReference type="Pfam" id="PF13302">
    <property type="entry name" value="Acetyltransf_3"/>
    <property type="match status" value="1"/>
</dbReference>
<sequence length="197" mass="22762">MILGRRRFRIETERLTLRPPVHSDFRPWSALREQSRDFLVPWEPAWSDDHLHRKAFANRVYWAHRSISNGTAVPLFLLRREDDVLIGAITLDNIRRGPAQAGTLGYWTGQTHARQGFMREAINALVHHAFERLDLSRIEAACLPENVASRGLLESTGFKYEGVAQAYLQIAGRWRNHVLYAALRHDRRGRTTSGQER</sequence>
<evidence type="ECO:0000256" key="2">
    <source>
        <dbReference type="ARBA" id="ARBA00023315"/>
    </source>
</evidence>
<evidence type="ECO:0000313" key="5">
    <source>
        <dbReference type="EMBL" id="SIT78835.1"/>
    </source>
</evidence>
<dbReference type="AlphaFoldDB" id="A0A1R3WLR0"/>
<dbReference type="SUPFAM" id="SSF55729">
    <property type="entry name" value="Acyl-CoA N-acyltransferases (Nat)"/>
    <property type="match status" value="1"/>
</dbReference>
<protein>
    <submittedName>
        <fullName evidence="5">Ribosomal-protein-alanine N-acetyltransferase</fullName>
    </submittedName>
</protein>
<dbReference type="STRING" id="515897.SAMN05421849_1025"/>
<dbReference type="PANTHER" id="PTHR43792">
    <property type="entry name" value="GNAT FAMILY, PUTATIVE (AFU_ORTHOLOGUE AFUA_3G00765)-RELATED-RELATED"/>
    <property type="match status" value="1"/>
</dbReference>
<dbReference type="PROSITE" id="PS51186">
    <property type="entry name" value="GNAT"/>
    <property type="match status" value="1"/>
</dbReference>
<evidence type="ECO:0000259" key="4">
    <source>
        <dbReference type="PROSITE" id="PS51186"/>
    </source>
</evidence>
<gene>
    <name evidence="5" type="ORF">SAMN05421849_1025</name>
</gene>
<dbReference type="PANTHER" id="PTHR43792:SF8">
    <property type="entry name" value="[RIBOSOMAL PROTEIN US5]-ALANINE N-ACETYLTRANSFERASE"/>
    <property type="match status" value="1"/>
</dbReference>
<comment type="similarity">
    <text evidence="3">Belongs to the acetyltransferase family. RimJ subfamily.</text>
</comment>
<dbReference type="Gene3D" id="3.40.630.30">
    <property type="match status" value="1"/>
</dbReference>
<evidence type="ECO:0000313" key="6">
    <source>
        <dbReference type="Proteomes" id="UP000192455"/>
    </source>
</evidence>
<dbReference type="InterPro" id="IPR000182">
    <property type="entry name" value="GNAT_dom"/>
</dbReference>
<accession>A0A1R3WLR0</accession>
<evidence type="ECO:0000256" key="1">
    <source>
        <dbReference type="ARBA" id="ARBA00022679"/>
    </source>
</evidence>
<reference evidence="5 6" key="1">
    <citation type="submission" date="2017-01" db="EMBL/GenBank/DDBJ databases">
        <authorList>
            <person name="Mah S.A."/>
            <person name="Swanson W.J."/>
            <person name="Moy G.W."/>
            <person name="Vacquier V.D."/>
        </authorList>
    </citation>
    <scope>NUCLEOTIDE SEQUENCE [LARGE SCALE GENOMIC DNA]</scope>
    <source>
        <strain evidence="5 6">DSM 21219</strain>
    </source>
</reference>
<dbReference type="OrthoDB" id="9801669at2"/>
<name>A0A1R3WLR0_9RHOB</name>
<keyword evidence="1 5" id="KW-0808">Transferase</keyword>
<keyword evidence="2" id="KW-0012">Acyltransferase</keyword>
<keyword evidence="6" id="KW-1185">Reference proteome</keyword>
<evidence type="ECO:0000256" key="3">
    <source>
        <dbReference type="ARBA" id="ARBA00038502"/>
    </source>
</evidence>
<dbReference type="RefSeq" id="WP_076648280.1">
    <property type="nucleotide sequence ID" value="NZ_FTPS01000001.1"/>
</dbReference>
<feature type="domain" description="N-acetyltransferase" evidence="4">
    <location>
        <begin position="15"/>
        <end position="186"/>
    </location>
</feature>